<feature type="region of interest" description="Disordered" evidence="6">
    <location>
        <begin position="339"/>
        <end position="370"/>
    </location>
</feature>
<evidence type="ECO:0000256" key="7">
    <source>
        <dbReference type="SAM" id="Phobius"/>
    </source>
</evidence>
<dbReference type="InterPro" id="IPR049326">
    <property type="entry name" value="Rhodopsin_dom_fungi"/>
</dbReference>
<feature type="transmembrane region" description="Helical" evidence="7">
    <location>
        <begin position="44"/>
        <end position="65"/>
    </location>
</feature>
<evidence type="ECO:0000313" key="10">
    <source>
        <dbReference type="Proteomes" id="UP000887226"/>
    </source>
</evidence>
<keyword evidence="10" id="KW-1185">Reference proteome</keyword>
<feature type="transmembrane region" description="Helical" evidence="7">
    <location>
        <begin position="213"/>
        <end position="233"/>
    </location>
</feature>
<dbReference type="AlphaFoldDB" id="A0A9P7YX82"/>
<proteinExistence type="inferred from homology"/>
<accession>A0A9P7YX82</accession>
<keyword evidence="3 7" id="KW-1133">Transmembrane helix</keyword>
<feature type="transmembrane region" description="Helical" evidence="7">
    <location>
        <begin position="98"/>
        <end position="119"/>
    </location>
</feature>
<feature type="transmembrane region" description="Helical" evidence="7">
    <location>
        <begin position="188"/>
        <end position="206"/>
    </location>
</feature>
<dbReference type="OrthoDB" id="3936451at2759"/>
<feature type="transmembrane region" description="Helical" evidence="7">
    <location>
        <begin position="126"/>
        <end position="148"/>
    </location>
</feature>
<name>A0A9P7YX82_9HELO</name>
<gene>
    <name evidence="9" type="ORF">BJ878DRAFT_225320</name>
</gene>
<comment type="subcellular location">
    <subcellularLocation>
        <location evidence="1">Membrane</location>
        <topology evidence="1">Multi-pass membrane protein</topology>
    </subcellularLocation>
</comment>
<evidence type="ECO:0000313" key="9">
    <source>
        <dbReference type="EMBL" id="KAG9241494.1"/>
    </source>
</evidence>
<organism evidence="9 10">
    <name type="scientific">Calycina marina</name>
    <dbReference type="NCBI Taxonomy" id="1763456"/>
    <lineage>
        <taxon>Eukaryota</taxon>
        <taxon>Fungi</taxon>
        <taxon>Dikarya</taxon>
        <taxon>Ascomycota</taxon>
        <taxon>Pezizomycotina</taxon>
        <taxon>Leotiomycetes</taxon>
        <taxon>Helotiales</taxon>
        <taxon>Pezizellaceae</taxon>
        <taxon>Calycina</taxon>
    </lineage>
</organism>
<comment type="similarity">
    <text evidence="5">Belongs to the SAT4 family.</text>
</comment>
<evidence type="ECO:0000256" key="4">
    <source>
        <dbReference type="ARBA" id="ARBA00023136"/>
    </source>
</evidence>
<dbReference type="GO" id="GO:0016020">
    <property type="term" value="C:membrane"/>
    <property type="evidence" value="ECO:0007669"/>
    <property type="project" value="UniProtKB-SubCell"/>
</dbReference>
<dbReference type="PANTHER" id="PTHR33048:SF96">
    <property type="entry name" value="INTEGRAL MEMBRANE PROTEIN"/>
    <property type="match status" value="1"/>
</dbReference>
<comment type="caution">
    <text evidence="9">The sequence shown here is derived from an EMBL/GenBank/DDBJ whole genome shotgun (WGS) entry which is preliminary data.</text>
</comment>
<keyword evidence="2 7" id="KW-0812">Transmembrane</keyword>
<dbReference type="InterPro" id="IPR052337">
    <property type="entry name" value="SAT4-like"/>
</dbReference>
<feature type="transmembrane region" description="Helical" evidence="7">
    <location>
        <begin position="12"/>
        <end position="32"/>
    </location>
</feature>
<feature type="domain" description="Rhodopsin" evidence="8">
    <location>
        <begin position="28"/>
        <end position="278"/>
    </location>
</feature>
<protein>
    <recommendedName>
        <fullName evidence="8">Rhodopsin domain-containing protein</fullName>
    </recommendedName>
</protein>
<keyword evidence="4 7" id="KW-0472">Membrane</keyword>
<dbReference type="PANTHER" id="PTHR33048">
    <property type="entry name" value="PTH11-LIKE INTEGRAL MEMBRANE PROTEIN (AFU_ORTHOLOGUE AFUA_5G11245)"/>
    <property type="match status" value="1"/>
</dbReference>
<evidence type="ECO:0000256" key="5">
    <source>
        <dbReference type="ARBA" id="ARBA00038359"/>
    </source>
</evidence>
<evidence type="ECO:0000256" key="1">
    <source>
        <dbReference type="ARBA" id="ARBA00004141"/>
    </source>
</evidence>
<evidence type="ECO:0000256" key="3">
    <source>
        <dbReference type="ARBA" id="ARBA00022989"/>
    </source>
</evidence>
<evidence type="ECO:0000256" key="2">
    <source>
        <dbReference type="ARBA" id="ARBA00022692"/>
    </source>
</evidence>
<dbReference type="EMBL" id="MU254204">
    <property type="protein sequence ID" value="KAG9241494.1"/>
    <property type="molecule type" value="Genomic_DNA"/>
</dbReference>
<dbReference type="Pfam" id="PF20684">
    <property type="entry name" value="Fung_rhodopsin"/>
    <property type="match status" value="1"/>
</dbReference>
<reference evidence="9" key="1">
    <citation type="journal article" date="2021" name="IMA Fungus">
        <title>Genomic characterization of three marine fungi, including Emericellopsis atlantica sp. nov. with signatures of a generalist lifestyle and marine biomass degradation.</title>
        <authorList>
            <person name="Hagestad O.C."/>
            <person name="Hou L."/>
            <person name="Andersen J.H."/>
            <person name="Hansen E.H."/>
            <person name="Altermark B."/>
            <person name="Li C."/>
            <person name="Kuhnert E."/>
            <person name="Cox R.J."/>
            <person name="Crous P.W."/>
            <person name="Spatafora J.W."/>
            <person name="Lail K."/>
            <person name="Amirebrahimi M."/>
            <person name="Lipzen A."/>
            <person name="Pangilinan J."/>
            <person name="Andreopoulos W."/>
            <person name="Hayes R.D."/>
            <person name="Ng V."/>
            <person name="Grigoriev I.V."/>
            <person name="Jackson S.A."/>
            <person name="Sutton T.D.S."/>
            <person name="Dobson A.D.W."/>
            <person name="Rama T."/>
        </authorList>
    </citation>
    <scope>NUCLEOTIDE SEQUENCE</scope>
    <source>
        <strain evidence="9">TRa3180A</strain>
    </source>
</reference>
<sequence length="432" mass="47403">MTDSDYRGNRAGATAVGFLVASWVAVTIRVYVRGYMMKAFGIDDYLCIIALFLFSLYCAFVLIGVQYGTGKHLITIFSEPNGDDNFVIAMRAWWIAELGYVSCTTVLKISIGFFILRVCVKPIQKIVIWVVIGVNTAYSFYYFALVIFQCLPVDHFWNQYNFASPSSGRCVSTTVIIGSTYAHSSLSILADWTLGVMPIFLVWNLAMTPRTKLSVAAILAMGAVGSVATIVRIPFIQALATTLDFLFANVDVSIWSTIEPGVGITACSLATLKPLFSRFLARSRLLGSSTKMTSQGWTGTPSASKGYYRSQGNDNMGNSFQLSGLQKSSVHTTILSMRVSEDVEEGDRPNILKGQRGGNASEWNSEDPFAAPEDADSILEQPIDASGSNDGIRKTTQIITISEYARQHELQSAHINHPNDQYLSSINVLQTK</sequence>
<evidence type="ECO:0000256" key="6">
    <source>
        <dbReference type="SAM" id="MobiDB-lite"/>
    </source>
</evidence>
<evidence type="ECO:0000259" key="8">
    <source>
        <dbReference type="Pfam" id="PF20684"/>
    </source>
</evidence>
<dbReference type="Proteomes" id="UP000887226">
    <property type="component" value="Unassembled WGS sequence"/>
</dbReference>